<sequence length="455" mass="46408">MNRGSKAIAAALVAAIGTGAVGAAAVSAAEAKQAAVSVNGQEVLVRSIVQNGSQLLSAADLAHALGAELDVLPGGAGLRVTLGDRSLLLQSGSKQIQTGQGSVALSSAVTSWQQVNYVEPAAYVTALGASWSGVSGELKIETLDLLDSVDTVQWAGGRLIASVTTEDGRLDYLVDPATGASAQLLTSNGASELVVSPDGASAAFADADGAVRVIDLPTLTMRKLGTDTSIKSNLQWAADGKQLIFLQGDKTSVIAAISLEDGKVSKVLDDKVEYKGDLSVNGSGLTYSVVKTGKVTADANKDVSLDDVAIDMAGTSPQLFDLALGSADAKPAALTKGDEDKLFIQRSASGTVYYVKAGDENTISTLISQKGEQSKTAFDKEDVLEAVQAGGYIGILTETSVYVLDESTDAVTKLAAAPEGASGLTLAKDGKGAAVIVDGQLQKLSADGRWTSLSK</sequence>
<organism evidence="2 3">
    <name type="scientific">Paenibacillus albicereus</name>
    <dbReference type="NCBI Taxonomy" id="2726185"/>
    <lineage>
        <taxon>Bacteria</taxon>
        <taxon>Bacillati</taxon>
        <taxon>Bacillota</taxon>
        <taxon>Bacilli</taxon>
        <taxon>Bacillales</taxon>
        <taxon>Paenibacillaceae</taxon>
        <taxon>Paenibacillus</taxon>
    </lineage>
</organism>
<proteinExistence type="predicted"/>
<name>A0A6H2GYH5_9BACL</name>
<evidence type="ECO:0008006" key="4">
    <source>
        <dbReference type="Google" id="ProtNLM"/>
    </source>
</evidence>
<feature type="signal peptide" evidence="1">
    <location>
        <begin position="1"/>
        <end position="23"/>
    </location>
</feature>
<dbReference type="Gene3D" id="2.120.10.30">
    <property type="entry name" value="TolB, C-terminal domain"/>
    <property type="match status" value="1"/>
</dbReference>
<dbReference type="EMBL" id="CP051428">
    <property type="protein sequence ID" value="QJC52442.1"/>
    <property type="molecule type" value="Genomic_DNA"/>
</dbReference>
<keyword evidence="3" id="KW-1185">Reference proteome</keyword>
<dbReference type="InterPro" id="IPR011042">
    <property type="entry name" value="6-blade_b-propeller_TolB-like"/>
</dbReference>
<gene>
    <name evidence="2" type="ORF">HGI30_13305</name>
</gene>
<accession>A0A6H2GYH5</accession>
<keyword evidence="1" id="KW-0732">Signal</keyword>
<protein>
    <recommendedName>
        <fullName evidence="4">Copper amine oxidase-like N-terminal domain-containing protein</fullName>
    </recommendedName>
</protein>
<dbReference type="KEGG" id="palr:HGI30_13305"/>
<dbReference type="SUPFAM" id="SSF69322">
    <property type="entry name" value="Tricorn protease domain 2"/>
    <property type="match status" value="1"/>
</dbReference>
<dbReference type="Proteomes" id="UP000502136">
    <property type="component" value="Chromosome"/>
</dbReference>
<reference evidence="2 3" key="1">
    <citation type="submission" date="2020-04" db="EMBL/GenBank/DDBJ databases">
        <title>Novel Paenibacillus strain UniB2 isolated from commercial digestive syrup.</title>
        <authorList>
            <person name="Thorat V."/>
            <person name="Kirdat K."/>
            <person name="Tiwarekar B."/>
            <person name="Yadav A."/>
        </authorList>
    </citation>
    <scope>NUCLEOTIDE SEQUENCE [LARGE SCALE GENOMIC DNA]</scope>
    <source>
        <strain evidence="2 3">UniB2</strain>
    </source>
</reference>
<feature type="chain" id="PRO_5038961436" description="Copper amine oxidase-like N-terminal domain-containing protein" evidence="1">
    <location>
        <begin position="24"/>
        <end position="455"/>
    </location>
</feature>
<evidence type="ECO:0000256" key="1">
    <source>
        <dbReference type="SAM" id="SignalP"/>
    </source>
</evidence>
<evidence type="ECO:0000313" key="3">
    <source>
        <dbReference type="Proteomes" id="UP000502136"/>
    </source>
</evidence>
<dbReference type="RefSeq" id="WP_168908000.1">
    <property type="nucleotide sequence ID" value="NZ_CP051428.1"/>
</dbReference>
<dbReference type="AlphaFoldDB" id="A0A6H2GYH5"/>
<evidence type="ECO:0000313" key="2">
    <source>
        <dbReference type="EMBL" id="QJC52442.1"/>
    </source>
</evidence>